<dbReference type="SMART" id="SM00421">
    <property type="entry name" value="HTH_LUXR"/>
    <property type="match status" value="1"/>
</dbReference>
<name>A0ABY5TT26_9MYCO</name>
<keyword evidence="1" id="KW-0805">Transcription regulation</keyword>
<feature type="domain" description="HTH luxR-type" evidence="4">
    <location>
        <begin position="33"/>
        <end position="98"/>
    </location>
</feature>
<dbReference type="PROSITE" id="PS00622">
    <property type="entry name" value="HTH_LUXR_1"/>
    <property type="match status" value="1"/>
</dbReference>
<evidence type="ECO:0000259" key="4">
    <source>
        <dbReference type="PROSITE" id="PS50043"/>
    </source>
</evidence>
<dbReference type="Gene3D" id="1.10.10.10">
    <property type="entry name" value="Winged helix-like DNA-binding domain superfamily/Winged helix DNA-binding domain"/>
    <property type="match status" value="1"/>
</dbReference>
<keyword evidence="6" id="KW-1185">Reference proteome</keyword>
<dbReference type="PROSITE" id="PS50043">
    <property type="entry name" value="HTH_LUXR_2"/>
    <property type="match status" value="1"/>
</dbReference>
<dbReference type="PANTHER" id="PTHR44688:SF16">
    <property type="entry name" value="DNA-BINDING TRANSCRIPTIONAL ACTIVATOR DEVR_DOSR"/>
    <property type="match status" value="1"/>
</dbReference>
<proteinExistence type="predicted"/>
<keyword evidence="2" id="KW-0238">DNA-binding</keyword>
<evidence type="ECO:0000256" key="1">
    <source>
        <dbReference type="ARBA" id="ARBA00023015"/>
    </source>
</evidence>
<dbReference type="SUPFAM" id="SSF46894">
    <property type="entry name" value="C-terminal effector domain of the bipartite response regulators"/>
    <property type="match status" value="1"/>
</dbReference>
<evidence type="ECO:0000313" key="5">
    <source>
        <dbReference type="EMBL" id="UVY96051.1"/>
    </source>
</evidence>
<dbReference type="InterPro" id="IPR016032">
    <property type="entry name" value="Sig_transdc_resp-reg_C-effctor"/>
</dbReference>
<dbReference type="PANTHER" id="PTHR44688">
    <property type="entry name" value="DNA-BINDING TRANSCRIPTIONAL ACTIVATOR DEVR_DOSR"/>
    <property type="match status" value="1"/>
</dbReference>
<sequence>MTALSEAFDLFAAHGAHFYLRNVERELHRADAPADARDSLTKAEHRVALLVSEGYTNQSVALALGVSVHTVNTHLRAVFRKFGVRSRVQLANAMRPHE</sequence>
<keyword evidence="3" id="KW-0804">Transcription</keyword>
<reference evidence="5" key="1">
    <citation type="submission" date="2022-08" db="EMBL/GenBank/DDBJ databases">
        <title>Whole genome sequencing of non-tuberculosis mycobacteria type-strains.</title>
        <authorList>
            <person name="Igarashi Y."/>
            <person name="Osugi A."/>
            <person name="Mitarai S."/>
        </authorList>
    </citation>
    <scope>NUCLEOTIDE SEQUENCE</scope>
    <source>
        <strain evidence="5">JCM 16369</strain>
    </source>
</reference>
<protein>
    <submittedName>
        <fullName evidence="5">Helix-turn-helix transcriptional regulator</fullName>
    </submittedName>
</protein>
<gene>
    <name evidence="5" type="ORF">MI149_30270</name>
</gene>
<dbReference type="Pfam" id="PF00196">
    <property type="entry name" value="GerE"/>
    <property type="match status" value="1"/>
</dbReference>
<dbReference type="InterPro" id="IPR036388">
    <property type="entry name" value="WH-like_DNA-bd_sf"/>
</dbReference>
<dbReference type="CDD" id="cd06170">
    <property type="entry name" value="LuxR_C_like"/>
    <property type="match status" value="1"/>
</dbReference>
<evidence type="ECO:0000313" key="6">
    <source>
        <dbReference type="Proteomes" id="UP001055337"/>
    </source>
</evidence>
<accession>A0ABY5TT26</accession>
<dbReference type="PRINTS" id="PR00038">
    <property type="entry name" value="HTHLUXR"/>
</dbReference>
<organism evidence="5 6">
    <name type="scientific">Mycolicibacterium crocinum</name>
    <dbReference type="NCBI Taxonomy" id="388459"/>
    <lineage>
        <taxon>Bacteria</taxon>
        <taxon>Bacillati</taxon>
        <taxon>Actinomycetota</taxon>
        <taxon>Actinomycetes</taxon>
        <taxon>Mycobacteriales</taxon>
        <taxon>Mycobacteriaceae</taxon>
        <taxon>Mycolicibacterium</taxon>
    </lineage>
</organism>
<evidence type="ECO:0000256" key="3">
    <source>
        <dbReference type="ARBA" id="ARBA00023163"/>
    </source>
</evidence>
<evidence type="ECO:0000256" key="2">
    <source>
        <dbReference type="ARBA" id="ARBA00023125"/>
    </source>
</evidence>
<dbReference type="InterPro" id="IPR000792">
    <property type="entry name" value="Tscrpt_reg_LuxR_C"/>
</dbReference>
<dbReference type="EMBL" id="CP092362">
    <property type="protein sequence ID" value="UVY96051.1"/>
    <property type="molecule type" value="Genomic_DNA"/>
</dbReference>
<dbReference type="Proteomes" id="UP001055337">
    <property type="component" value="Chromosome"/>
</dbReference>